<evidence type="ECO:0000313" key="1">
    <source>
        <dbReference type="EMBL" id="SVC81430.1"/>
    </source>
</evidence>
<sequence length="23" mass="2605">MFFLNNPVLELISVVRTVIDITA</sequence>
<dbReference type="EMBL" id="UINC01112462">
    <property type="protein sequence ID" value="SVC81430.1"/>
    <property type="molecule type" value="Genomic_DNA"/>
</dbReference>
<organism evidence="1">
    <name type="scientific">marine metagenome</name>
    <dbReference type="NCBI Taxonomy" id="408172"/>
    <lineage>
        <taxon>unclassified sequences</taxon>
        <taxon>metagenomes</taxon>
        <taxon>ecological metagenomes</taxon>
    </lineage>
</organism>
<protein>
    <submittedName>
        <fullName evidence="1">Uncharacterized protein</fullName>
    </submittedName>
</protein>
<proteinExistence type="predicted"/>
<accession>A0A382Q8Z4</accession>
<gene>
    <name evidence="1" type="ORF">METZ01_LOCUS334284</name>
</gene>
<reference evidence="1" key="1">
    <citation type="submission" date="2018-05" db="EMBL/GenBank/DDBJ databases">
        <authorList>
            <person name="Lanie J.A."/>
            <person name="Ng W.-L."/>
            <person name="Kazmierczak K.M."/>
            <person name="Andrzejewski T.M."/>
            <person name="Davidsen T.M."/>
            <person name="Wayne K.J."/>
            <person name="Tettelin H."/>
            <person name="Glass J.I."/>
            <person name="Rusch D."/>
            <person name="Podicherti R."/>
            <person name="Tsui H.-C.T."/>
            <person name="Winkler M.E."/>
        </authorList>
    </citation>
    <scope>NUCLEOTIDE SEQUENCE</scope>
</reference>
<name>A0A382Q8Z4_9ZZZZ</name>
<dbReference type="AlphaFoldDB" id="A0A382Q8Z4"/>